<comment type="caution">
    <text evidence="1">The sequence shown here is derived from an EMBL/GenBank/DDBJ whole genome shotgun (WGS) entry which is preliminary data.</text>
</comment>
<dbReference type="EMBL" id="ADVR01000011">
    <property type="protein sequence ID" value="EFO81512.1"/>
    <property type="molecule type" value="Genomic_DNA"/>
</dbReference>
<reference evidence="1 2" key="1">
    <citation type="journal article" date="2011" name="J. Bacteriol.">
        <title>Draft genome sequence of the anoxygenic filamentous phototrophic bacterium Oscillochloris trichoides subsp. DG-6.</title>
        <authorList>
            <person name="Kuznetsov B.B."/>
            <person name="Ivanovsky R.N."/>
            <person name="Keppen O.I."/>
            <person name="Sukhacheva M.V."/>
            <person name="Bumazhkin B.K."/>
            <person name="Patutina E.O."/>
            <person name="Beletsky A.V."/>
            <person name="Mardanov A.V."/>
            <person name="Baslerov R.V."/>
            <person name="Panteleeva A.N."/>
            <person name="Kolganova T.V."/>
            <person name="Ravin N.V."/>
            <person name="Skryabin K.G."/>
        </authorList>
    </citation>
    <scope>NUCLEOTIDE SEQUENCE [LARGE SCALE GENOMIC DNA]</scope>
    <source>
        <strain evidence="1 2">DG-6</strain>
    </source>
</reference>
<dbReference type="OrthoDB" id="158516at2"/>
<accession>E1IBF5</accession>
<proteinExistence type="predicted"/>
<dbReference type="HOGENOM" id="CLU_1445258_0_0_0"/>
<name>E1IBF5_9CHLR</name>
<gene>
    <name evidence="1" type="ORF">OSCT_0656</name>
</gene>
<dbReference type="AlphaFoldDB" id="E1IBF5"/>
<keyword evidence="2" id="KW-1185">Reference proteome</keyword>
<evidence type="ECO:0000313" key="1">
    <source>
        <dbReference type="EMBL" id="EFO81512.1"/>
    </source>
</evidence>
<protein>
    <submittedName>
        <fullName evidence="1">Uncharacterized protein</fullName>
    </submittedName>
</protein>
<evidence type="ECO:0000313" key="2">
    <source>
        <dbReference type="Proteomes" id="UP000054010"/>
    </source>
</evidence>
<sequence length="186" mass="20720">MRRPIIYKSHLAGGGELALRLTRCADTWLATPPDAEEQARISAAAQLLTEQRSLSHEMHRDEEAFNTFSLELFREATFAPLHLSAALVGKIIAKYGEPPIVEAEAEAASFSDYLRHAVHSIATPNNRRFLAVQLRRTLPIYTQAARWREAIAIDSNAFRTSLGHEVTPFLAQMTLAGLADYYAAEE</sequence>
<organism evidence="1 2">
    <name type="scientific">Oscillochloris trichoides DG-6</name>
    <dbReference type="NCBI Taxonomy" id="765420"/>
    <lineage>
        <taxon>Bacteria</taxon>
        <taxon>Bacillati</taxon>
        <taxon>Chloroflexota</taxon>
        <taxon>Chloroflexia</taxon>
        <taxon>Chloroflexales</taxon>
        <taxon>Chloroflexineae</taxon>
        <taxon>Oscillochloridaceae</taxon>
        <taxon>Oscillochloris</taxon>
    </lineage>
</organism>
<dbReference type="eggNOG" id="ENOG5030VHP">
    <property type="taxonomic scope" value="Bacteria"/>
</dbReference>
<dbReference type="Proteomes" id="UP000054010">
    <property type="component" value="Unassembled WGS sequence"/>
</dbReference>